<dbReference type="GO" id="GO:0004519">
    <property type="term" value="F:endonuclease activity"/>
    <property type="evidence" value="ECO:0007669"/>
    <property type="project" value="UniProtKB-KW"/>
</dbReference>
<dbReference type="GO" id="GO:0016787">
    <property type="term" value="F:hydrolase activity"/>
    <property type="evidence" value="ECO:0007669"/>
    <property type="project" value="UniProtKB-KW"/>
</dbReference>
<dbReference type="GO" id="GO:0003676">
    <property type="term" value="F:nucleic acid binding"/>
    <property type="evidence" value="ECO:0007669"/>
    <property type="project" value="InterPro"/>
</dbReference>
<dbReference type="Gene3D" id="1.10.30.50">
    <property type="match status" value="1"/>
</dbReference>
<organism evidence="6 7">
    <name type="scientific">Listeria monocytogenes</name>
    <dbReference type="NCBI Taxonomy" id="1639"/>
    <lineage>
        <taxon>Bacteria</taxon>
        <taxon>Bacillati</taxon>
        <taxon>Bacillota</taxon>
        <taxon>Bacilli</taxon>
        <taxon>Bacillales</taxon>
        <taxon>Listeriaceae</taxon>
        <taxon>Listeria</taxon>
    </lineage>
</organism>
<dbReference type="PANTHER" id="PTHR41286">
    <property type="entry name" value="HNH NUCLEASE YAJD-RELATED"/>
    <property type="match status" value="1"/>
</dbReference>
<evidence type="ECO:0000256" key="1">
    <source>
        <dbReference type="ARBA" id="ARBA00022722"/>
    </source>
</evidence>
<dbReference type="SMART" id="SM00507">
    <property type="entry name" value="HNHc"/>
    <property type="match status" value="1"/>
</dbReference>
<dbReference type="InterPro" id="IPR003615">
    <property type="entry name" value="HNH_nuc"/>
</dbReference>
<comment type="similarity">
    <text evidence="3">Belongs to the HNH nuclease family.</text>
</comment>
<dbReference type="AlphaFoldDB" id="A0A823IY84"/>
<gene>
    <name evidence="6" type="ORF">CW895_13725</name>
</gene>
<evidence type="ECO:0000256" key="3">
    <source>
        <dbReference type="ARBA" id="ARBA00038412"/>
    </source>
</evidence>
<dbReference type="GO" id="GO:0005829">
    <property type="term" value="C:cytosol"/>
    <property type="evidence" value="ECO:0007669"/>
    <property type="project" value="TreeGrafter"/>
</dbReference>
<keyword evidence="6" id="KW-0255">Endonuclease</keyword>
<evidence type="ECO:0000256" key="2">
    <source>
        <dbReference type="ARBA" id="ARBA00022801"/>
    </source>
</evidence>
<evidence type="ECO:0000313" key="7">
    <source>
        <dbReference type="Proteomes" id="UP000524387"/>
    </source>
</evidence>
<keyword evidence="2" id="KW-0378">Hydrolase</keyword>
<evidence type="ECO:0000256" key="4">
    <source>
        <dbReference type="ARBA" id="ARBA00040194"/>
    </source>
</evidence>
<accession>A0A823IY84</accession>
<dbReference type="PANTHER" id="PTHR41286:SF1">
    <property type="entry name" value="HNH NUCLEASE YAJD-RELATED"/>
    <property type="match status" value="1"/>
</dbReference>
<comment type="caution">
    <text evidence="6">The sequence shown here is derived from an EMBL/GenBank/DDBJ whole genome shotgun (WGS) entry which is preliminary data.</text>
</comment>
<feature type="domain" description="HNH nuclease" evidence="5">
    <location>
        <begin position="19"/>
        <end position="71"/>
    </location>
</feature>
<dbReference type="InterPro" id="IPR002711">
    <property type="entry name" value="HNH"/>
</dbReference>
<keyword evidence="1" id="KW-0540">Nuclease</keyword>
<proteinExistence type="inferred from homology"/>
<evidence type="ECO:0000313" key="6">
    <source>
        <dbReference type="EMBL" id="EAG9354853.1"/>
    </source>
</evidence>
<dbReference type="Pfam" id="PF01844">
    <property type="entry name" value="HNH"/>
    <property type="match status" value="1"/>
</dbReference>
<dbReference type="CDD" id="cd00085">
    <property type="entry name" value="HNHc"/>
    <property type="match status" value="1"/>
</dbReference>
<evidence type="ECO:0000259" key="5">
    <source>
        <dbReference type="SMART" id="SM00507"/>
    </source>
</evidence>
<protein>
    <recommendedName>
        <fullName evidence="4">Putative HNH nuclease YajD</fullName>
    </recommendedName>
</protein>
<dbReference type="GO" id="GO:0008270">
    <property type="term" value="F:zinc ion binding"/>
    <property type="evidence" value="ECO:0007669"/>
    <property type="project" value="InterPro"/>
</dbReference>
<dbReference type="Proteomes" id="UP000524387">
    <property type="component" value="Unassembled WGS sequence"/>
</dbReference>
<name>A0A823IY84_LISMN</name>
<reference evidence="6 7" key="1">
    <citation type="submission" date="2019-04" db="EMBL/GenBank/DDBJ databases">
        <authorList>
            <consortium name="GenomeTrakr network: Whole genome sequencing for foodborne pathogen traceback"/>
        </authorList>
    </citation>
    <scope>NUCLEOTIDE SEQUENCE [LARGE SCALE GENOMIC DNA]</scope>
    <source>
        <strain evidence="6 7">CFSAN072502</strain>
    </source>
</reference>
<sequence>MARKRDRIDQLYSCRRWRIVREIILKRDFYLCQCCKQQEGNIVHHIIPLRADLTKAYELSNLETVCASCHSQLHPERNAKITYKKKSPKIDIVMFHKNKE</sequence>
<dbReference type="EMBL" id="AABEKN010000006">
    <property type="protein sequence ID" value="EAG9354853.1"/>
    <property type="molecule type" value="Genomic_DNA"/>
</dbReference>